<dbReference type="EMBL" id="PQFF01000405">
    <property type="protein sequence ID" value="RHZ52252.1"/>
    <property type="molecule type" value="Genomic_DNA"/>
</dbReference>
<name>A0A397GMH8_9GLOM</name>
<protein>
    <submittedName>
        <fullName evidence="1">Uncharacterized protein</fullName>
    </submittedName>
</protein>
<reference evidence="1 2" key="1">
    <citation type="submission" date="2018-08" db="EMBL/GenBank/DDBJ databases">
        <title>Genome and evolution of the arbuscular mycorrhizal fungus Diversispora epigaea (formerly Glomus versiforme) and its bacterial endosymbionts.</title>
        <authorList>
            <person name="Sun X."/>
            <person name="Fei Z."/>
            <person name="Harrison M."/>
        </authorList>
    </citation>
    <scope>NUCLEOTIDE SEQUENCE [LARGE SCALE GENOMIC DNA]</scope>
    <source>
        <strain evidence="1 2">IT104</strain>
    </source>
</reference>
<dbReference type="OrthoDB" id="2963168at2759"/>
<dbReference type="Proteomes" id="UP000266861">
    <property type="component" value="Unassembled WGS sequence"/>
</dbReference>
<comment type="caution">
    <text evidence="1">The sequence shown here is derived from an EMBL/GenBank/DDBJ whole genome shotgun (WGS) entry which is preliminary data.</text>
</comment>
<dbReference type="AlphaFoldDB" id="A0A397GMH8"/>
<organism evidence="1 2">
    <name type="scientific">Diversispora epigaea</name>
    <dbReference type="NCBI Taxonomy" id="1348612"/>
    <lineage>
        <taxon>Eukaryota</taxon>
        <taxon>Fungi</taxon>
        <taxon>Fungi incertae sedis</taxon>
        <taxon>Mucoromycota</taxon>
        <taxon>Glomeromycotina</taxon>
        <taxon>Glomeromycetes</taxon>
        <taxon>Diversisporales</taxon>
        <taxon>Diversisporaceae</taxon>
        <taxon>Diversispora</taxon>
    </lineage>
</organism>
<evidence type="ECO:0000313" key="1">
    <source>
        <dbReference type="EMBL" id="RHZ52252.1"/>
    </source>
</evidence>
<evidence type="ECO:0000313" key="2">
    <source>
        <dbReference type="Proteomes" id="UP000266861"/>
    </source>
</evidence>
<proteinExistence type="predicted"/>
<keyword evidence="2" id="KW-1185">Reference proteome</keyword>
<accession>A0A397GMH8</accession>
<gene>
    <name evidence="1" type="ORF">Glove_463g10</name>
</gene>
<sequence>MSDTKDLRATVAIESFLIVDCGGGTLTTCKFMLADSLGEDTERTYADKEFIKLLKRSAGMKQ</sequence>